<comment type="caution">
    <text evidence="11">The sequence shown here is derived from an EMBL/GenBank/DDBJ whole genome shotgun (WGS) entry which is preliminary data.</text>
</comment>
<evidence type="ECO:0000256" key="7">
    <source>
        <dbReference type="ARBA" id="ARBA00022989"/>
    </source>
</evidence>
<accession>A0A0G1J660</accession>
<evidence type="ECO:0000256" key="4">
    <source>
        <dbReference type="ARBA" id="ARBA00022692"/>
    </source>
</evidence>
<keyword evidence="5" id="KW-0547">Nucleotide-binding</keyword>
<organism evidence="11 12">
    <name type="scientific">Candidatus Collierbacteria bacterium GW2011_GWF1_44_12</name>
    <dbReference type="NCBI Taxonomy" id="1618402"/>
    <lineage>
        <taxon>Bacteria</taxon>
        <taxon>Candidatus Collieribacteriota</taxon>
    </lineage>
</organism>
<dbReference type="PANTHER" id="PTHR43394">
    <property type="entry name" value="ATP-DEPENDENT PERMEASE MDL1, MITOCHONDRIAL"/>
    <property type="match status" value="1"/>
</dbReference>
<evidence type="ECO:0000256" key="1">
    <source>
        <dbReference type="ARBA" id="ARBA00004651"/>
    </source>
</evidence>
<dbReference type="Proteomes" id="UP000034097">
    <property type="component" value="Unassembled WGS sequence"/>
</dbReference>
<dbReference type="PROSITE" id="PS50893">
    <property type="entry name" value="ABC_TRANSPORTER_2"/>
    <property type="match status" value="1"/>
</dbReference>
<keyword evidence="2" id="KW-0813">Transport</keyword>
<proteinExistence type="predicted"/>
<keyword evidence="7 9" id="KW-1133">Transmembrane helix</keyword>
<evidence type="ECO:0000256" key="9">
    <source>
        <dbReference type="SAM" id="Phobius"/>
    </source>
</evidence>
<dbReference type="EMBL" id="LCHQ01000001">
    <property type="protein sequence ID" value="KKT39562.1"/>
    <property type="molecule type" value="Genomic_DNA"/>
</dbReference>
<evidence type="ECO:0000256" key="8">
    <source>
        <dbReference type="ARBA" id="ARBA00023136"/>
    </source>
</evidence>
<dbReference type="InterPro" id="IPR027417">
    <property type="entry name" value="P-loop_NTPase"/>
</dbReference>
<sequence length="620" mass="70723">MRIPFWCPYSYNNNVSSSKPSRFFSNIKAFTVTYSSTIKIAWQTNKWLFLKLTLVNAVTGALVYPTLLVTKMLIDAVITSITTGDVNSGIRTMVIAAILGFVIDQIAQAMGHLDGAWSYTMANLVSEKVGISIARKINALPVGVAELPETRNALQKVEDNTGRSVWSLIIPISSFPDTIFTILSAAIPIVSYQPLLIIPCIVLAIPRIAVGVKHSRNQHLFRTGYAPLWRVWRALEDFTLKGKYLYENKILDHVDILLRRRSKMAKEFYKKDNDLRINFAWKRQVVGIPVAVFETGTKLYLYYQAIIQVVTLGTAQITSSAISRFIGNITRLISQINDVYQNYLFIQDYEKFMALEEEDTVQKTVLSPVFTQGIEFKNVWFKYNSSPHWILKDVSFKIDPKENLALVGENGAGKTTIIKLLCRFYEPQRGEIQVNGLNIRTYNLKNYRHALSALFQDFAQYPFSAKDNIHFGDITKKSKIKDIKNAAKLTGIHQFTASLPLRYNNPLDKEFDKGIEPSKGQWQRIALARALFRDSPILILDEPTSNVDPETEEQIFEDILGVAHDKIIFLVSHRFSTVRKADKILVLEYGEVKEYGSHEQLMKNNGRYRELFELQAKSYR</sequence>
<dbReference type="InterPro" id="IPR003439">
    <property type="entry name" value="ABC_transporter-like_ATP-bd"/>
</dbReference>
<dbReference type="GO" id="GO:0015421">
    <property type="term" value="F:ABC-type oligopeptide transporter activity"/>
    <property type="evidence" value="ECO:0007669"/>
    <property type="project" value="TreeGrafter"/>
</dbReference>
<keyword evidence="3" id="KW-1003">Cell membrane</keyword>
<comment type="subcellular location">
    <subcellularLocation>
        <location evidence="1">Cell membrane</location>
        <topology evidence="1">Multi-pass membrane protein</topology>
    </subcellularLocation>
</comment>
<dbReference type="Gene3D" id="3.40.50.300">
    <property type="entry name" value="P-loop containing nucleotide triphosphate hydrolases"/>
    <property type="match status" value="1"/>
</dbReference>
<dbReference type="AlphaFoldDB" id="A0A0G1J660"/>
<evidence type="ECO:0000256" key="5">
    <source>
        <dbReference type="ARBA" id="ARBA00022741"/>
    </source>
</evidence>
<dbReference type="SUPFAM" id="SSF90123">
    <property type="entry name" value="ABC transporter transmembrane region"/>
    <property type="match status" value="1"/>
</dbReference>
<dbReference type="PANTHER" id="PTHR43394:SF1">
    <property type="entry name" value="ATP-BINDING CASSETTE SUB-FAMILY B MEMBER 10, MITOCHONDRIAL"/>
    <property type="match status" value="1"/>
</dbReference>
<dbReference type="Pfam" id="PF00005">
    <property type="entry name" value="ABC_tran"/>
    <property type="match status" value="1"/>
</dbReference>
<dbReference type="Gene3D" id="1.20.1560.10">
    <property type="entry name" value="ABC transporter type 1, transmembrane domain"/>
    <property type="match status" value="1"/>
</dbReference>
<protein>
    <submittedName>
        <fullName evidence="11">Xenobiotic-transporting ATPase</fullName>
    </submittedName>
</protein>
<feature type="transmembrane region" description="Helical" evidence="9">
    <location>
        <begin position="48"/>
        <end position="68"/>
    </location>
</feature>
<keyword evidence="8 9" id="KW-0472">Membrane</keyword>
<gene>
    <name evidence="11" type="ORF">UW26_C0001G0049</name>
</gene>
<dbReference type="InterPro" id="IPR036640">
    <property type="entry name" value="ABC1_TM_sf"/>
</dbReference>
<feature type="domain" description="ABC transporter" evidence="10">
    <location>
        <begin position="374"/>
        <end position="614"/>
    </location>
</feature>
<dbReference type="GO" id="GO:0005524">
    <property type="term" value="F:ATP binding"/>
    <property type="evidence" value="ECO:0007669"/>
    <property type="project" value="UniProtKB-KW"/>
</dbReference>
<evidence type="ECO:0000259" key="10">
    <source>
        <dbReference type="PROSITE" id="PS50893"/>
    </source>
</evidence>
<dbReference type="InterPro" id="IPR039421">
    <property type="entry name" value="Type_1_exporter"/>
</dbReference>
<keyword evidence="6" id="KW-0067">ATP-binding</keyword>
<reference evidence="11 12" key="1">
    <citation type="journal article" date="2015" name="Nature">
        <title>rRNA introns, odd ribosomes, and small enigmatic genomes across a large radiation of phyla.</title>
        <authorList>
            <person name="Brown C.T."/>
            <person name="Hug L.A."/>
            <person name="Thomas B.C."/>
            <person name="Sharon I."/>
            <person name="Castelle C.J."/>
            <person name="Singh A."/>
            <person name="Wilkins M.J."/>
            <person name="Williams K.H."/>
            <person name="Banfield J.F."/>
        </authorList>
    </citation>
    <scope>NUCLEOTIDE SEQUENCE [LARGE SCALE GENOMIC DNA]</scope>
</reference>
<evidence type="ECO:0000256" key="2">
    <source>
        <dbReference type="ARBA" id="ARBA00022448"/>
    </source>
</evidence>
<dbReference type="InterPro" id="IPR003593">
    <property type="entry name" value="AAA+_ATPase"/>
</dbReference>
<dbReference type="SUPFAM" id="SSF52540">
    <property type="entry name" value="P-loop containing nucleoside triphosphate hydrolases"/>
    <property type="match status" value="1"/>
</dbReference>
<dbReference type="SMART" id="SM00382">
    <property type="entry name" value="AAA"/>
    <property type="match status" value="1"/>
</dbReference>
<keyword evidence="4 9" id="KW-0812">Transmembrane</keyword>
<evidence type="ECO:0000313" key="11">
    <source>
        <dbReference type="EMBL" id="KKT39562.1"/>
    </source>
</evidence>
<dbReference type="FunFam" id="3.40.50.300:FF:000221">
    <property type="entry name" value="Multidrug ABC transporter ATP-binding protein"/>
    <property type="match status" value="1"/>
</dbReference>
<name>A0A0G1J660_9BACT</name>
<dbReference type="GO" id="GO:0016887">
    <property type="term" value="F:ATP hydrolysis activity"/>
    <property type="evidence" value="ECO:0007669"/>
    <property type="project" value="InterPro"/>
</dbReference>
<dbReference type="GO" id="GO:0005886">
    <property type="term" value="C:plasma membrane"/>
    <property type="evidence" value="ECO:0007669"/>
    <property type="project" value="UniProtKB-SubCell"/>
</dbReference>
<evidence type="ECO:0000256" key="3">
    <source>
        <dbReference type="ARBA" id="ARBA00022475"/>
    </source>
</evidence>
<evidence type="ECO:0000256" key="6">
    <source>
        <dbReference type="ARBA" id="ARBA00022840"/>
    </source>
</evidence>
<evidence type="ECO:0000313" key="12">
    <source>
        <dbReference type="Proteomes" id="UP000034097"/>
    </source>
</evidence>